<dbReference type="PANTHER" id="PTHR43734">
    <property type="entry name" value="PHYTOENE DESATURASE"/>
    <property type="match status" value="1"/>
</dbReference>
<dbReference type="SUPFAM" id="SSF51905">
    <property type="entry name" value="FAD/NAD(P)-binding domain"/>
    <property type="match status" value="1"/>
</dbReference>
<comment type="similarity">
    <text evidence="1">Belongs to the carotenoid/retinoid oxidoreductase family.</text>
</comment>
<evidence type="ECO:0000313" key="3">
    <source>
        <dbReference type="EMBL" id="ROQ90768.1"/>
    </source>
</evidence>
<dbReference type="OrthoDB" id="9769600at2"/>
<evidence type="ECO:0000259" key="2">
    <source>
        <dbReference type="Pfam" id="PF01593"/>
    </source>
</evidence>
<organism evidence="3 4">
    <name type="scientific">Desulfosoma caldarium</name>
    <dbReference type="NCBI Taxonomy" id="610254"/>
    <lineage>
        <taxon>Bacteria</taxon>
        <taxon>Pseudomonadati</taxon>
        <taxon>Thermodesulfobacteriota</taxon>
        <taxon>Syntrophobacteria</taxon>
        <taxon>Syntrophobacterales</taxon>
        <taxon>Syntrophobacteraceae</taxon>
        <taxon>Desulfosoma</taxon>
    </lineage>
</organism>
<dbReference type="Gene3D" id="3.50.50.60">
    <property type="entry name" value="FAD/NAD(P)-binding domain"/>
    <property type="match status" value="1"/>
</dbReference>
<feature type="domain" description="Amine oxidase" evidence="2">
    <location>
        <begin position="21"/>
        <end position="386"/>
    </location>
</feature>
<gene>
    <name evidence="3" type="ORF">EDC27_2659</name>
</gene>
<dbReference type="Pfam" id="PF01593">
    <property type="entry name" value="Amino_oxidase"/>
    <property type="match status" value="1"/>
</dbReference>
<accession>A0A3N1UM13</accession>
<proteinExistence type="inferred from homology"/>
<dbReference type="InterPro" id="IPR036188">
    <property type="entry name" value="FAD/NAD-bd_sf"/>
</dbReference>
<reference evidence="3 4" key="1">
    <citation type="submission" date="2018-11" db="EMBL/GenBank/DDBJ databases">
        <title>Genomic Encyclopedia of Type Strains, Phase IV (KMG-IV): sequencing the most valuable type-strain genomes for metagenomic binning, comparative biology and taxonomic classification.</title>
        <authorList>
            <person name="Goeker M."/>
        </authorList>
    </citation>
    <scope>NUCLEOTIDE SEQUENCE [LARGE SCALE GENOMIC DNA]</scope>
    <source>
        <strain evidence="3 4">DSM 22027</strain>
    </source>
</reference>
<protein>
    <submittedName>
        <fullName evidence="3">UDP-galactopyranose mutase</fullName>
    </submittedName>
</protein>
<keyword evidence="4" id="KW-1185">Reference proteome</keyword>
<dbReference type="PANTHER" id="PTHR43734:SF4">
    <property type="entry name" value="AMINE OXIDASE DOMAIN-CONTAINING PROTEIN"/>
    <property type="match status" value="1"/>
</dbReference>
<dbReference type="PRINTS" id="PR00419">
    <property type="entry name" value="ADXRDTASE"/>
</dbReference>
<dbReference type="RefSeq" id="WP_123291112.1">
    <property type="nucleotide sequence ID" value="NZ_RJVA01000014.1"/>
</dbReference>
<sequence>MEWVRPDVEHYKYVIVGAGPTGLGAAHRLAELGERDFLVLEQNPYPGGLSASFKDSKGFTWDLGGHVIFSHYPYFDRLIEDLLQGEYLTHQRKAFIRIADTWVPYPFQNNIRYLPPILRWECIVGLLHLSRADAEPQDFREWIHGTFGDGIARHFMIPYNFKVWAFPPQCMDWRWIGERVSVVDLERVLKNVVLEQDDVSWGPNNTFRFPLRGGTGEIFRRLAARVSDHIAYSSRLVSMEPHSRLLQTDTGRRITYHRLLNTSPLDRLILETMENAPQSVRSAAEKLIHNGVHVVGIGIDQPGNDDKCWMYFPEPNCPFYRVTNFHNYSPYNTPKKRTQKALMGEISFSTHKPQREDTVVDETIAGLVDTRVVTNGEAKAIVSRWQAKLDYAYPVPNKERDTALRIIHPWLESLGIYSRGRFGGWKYEVGNMDHSVIQGVEWADRMVMGKEESVYVPC</sequence>
<dbReference type="EMBL" id="RJVA01000014">
    <property type="protein sequence ID" value="ROQ90768.1"/>
    <property type="molecule type" value="Genomic_DNA"/>
</dbReference>
<dbReference type="AlphaFoldDB" id="A0A3N1UM13"/>
<name>A0A3N1UM13_9BACT</name>
<dbReference type="Proteomes" id="UP000276223">
    <property type="component" value="Unassembled WGS sequence"/>
</dbReference>
<dbReference type="GO" id="GO:0016491">
    <property type="term" value="F:oxidoreductase activity"/>
    <property type="evidence" value="ECO:0007669"/>
    <property type="project" value="InterPro"/>
</dbReference>
<comment type="caution">
    <text evidence="3">The sequence shown here is derived from an EMBL/GenBank/DDBJ whole genome shotgun (WGS) entry which is preliminary data.</text>
</comment>
<dbReference type="InterPro" id="IPR002937">
    <property type="entry name" value="Amino_oxidase"/>
</dbReference>
<evidence type="ECO:0000256" key="1">
    <source>
        <dbReference type="ARBA" id="ARBA00006046"/>
    </source>
</evidence>
<evidence type="ECO:0000313" key="4">
    <source>
        <dbReference type="Proteomes" id="UP000276223"/>
    </source>
</evidence>